<dbReference type="Proteomes" id="UP001152646">
    <property type="component" value="Unassembled WGS sequence"/>
</dbReference>
<sequence length="367" mass="41045">MDGDNAPVDDVRAPAVGVNAPAADDRGRRPNPPEREREEEEEGRSGERIYLQNVSDLAASNSTAPVSTASVSTASDFTASVSTASDSIALVSTVLPNIDLNHTVTLTNPSVRRLSQAVTRIKRIHSNPKETKPPTNYLFASDIDEDTFERLWSDCRLFHGTTVTLWRSQRAALYRIMPNHQHEHFCQGFASIMIECLLQMHLSFSNRDFEPSGSERIRGVSTSKEPDWAFRPGPIPSSGHSPPPSLILEVGVSESYSYLLGDVQWWSTNAPVRPGMVVVIHATSSPPFRVVIEVWQDCAFDTQHNTRIAPHTRFQRDQRIEIEGRVIRGGPLRLDFALLIRREPNPPIERDVEFTNQELLVLAARCY</sequence>
<evidence type="ECO:0000313" key="2">
    <source>
        <dbReference type="EMBL" id="CAG8385185.1"/>
    </source>
</evidence>
<evidence type="ECO:0000256" key="1">
    <source>
        <dbReference type="SAM" id="MobiDB-lite"/>
    </source>
</evidence>
<comment type="caution">
    <text evidence="2">The sequence shown here is derived from an EMBL/GenBank/DDBJ whole genome shotgun (WGS) entry which is preliminary data.</text>
</comment>
<evidence type="ECO:0000313" key="3">
    <source>
        <dbReference type="Proteomes" id="UP001152646"/>
    </source>
</evidence>
<proteinExistence type="predicted"/>
<feature type="compositionally biased region" description="Basic and acidic residues" evidence="1">
    <location>
        <begin position="23"/>
        <end position="36"/>
    </location>
</feature>
<reference evidence="2" key="1">
    <citation type="submission" date="2021-07" db="EMBL/GenBank/DDBJ databases">
        <authorList>
            <person name="Branca A.L. A."/>
        </authorList>
    </citation>
    <scope>NUCLEOTIDE SEQUENCE</scope>
</reference>
<dbReference type="OrthoDB" id="76567at2759"/>
<feature type="region of interest" description="Disordered" evidence="1">
    <location>
        <begin position="1"/>
        <end position="48"/>
    </location>
</feature>
<accession>A0A9W4NMF1</accession>
<name>A0A9W4NMF1_9EURO</name>
<gene>
    <name evidence="2" type="ORF">PSALAMII_LOCUS6480</name>
</gene>
<dbReference type="EMBL" id="CAJVPA010000190">
    <property type="protein sequence ID" value="CAG8385185.1"/>
    <property type="molecule type" value="Genomic_DNA"/>
</dbReference>
<dbReference type="AlphaFoldDB" id="A0A9W4NMF1"/>
<protein>
    <submittedName>
        <fullName evidence="2">Uncharacterized protein</fullName>
    </submittedName>
</protein>
<organism evidence="2 3">
    <name type="scientific">Penicillium salamii</name>
    <dbReference type="NCBI Taxonomy" id="1612424"/>
    <lineage>
        <taxon>Eukaryota</taxon>
        <taxon>Fungi</taxon>
        <taxon>Dikarya</taxon>
        <taxon>Ascomycota</taxon>
        <taxon>Pezizomycotina</taxon>
        <taxon>Eurotiomycetes</taxon>
        <taxon>Eurotiomycetidae</taxon>
        <taxon>Eurotiales</taxon>
        <taxon>Aspergillaceae</taxon>
        <taxon>Penicillium</taxon>
    </lineage>
</organism>